<proteinExistence type="inferred from homology"/>
<protein>
    <submittedName>
        <fullName evidence="5">Ribosomal RNA processing protein 1 homolog A</fullName>
    </submittedName>
</protein>
<keyword evidence="6" id="KW-1185">Reference proteome</keyword>
<reference evidence="5" key="1">
    <citation type="submission" date="2020-08" db="EMBL/GenBank/DDBJ databases">
        <title>Multicomponent nature underlies the extraordinary mechanical properties of spider dragline silk.</title>
        <authorList>
            <person name="Kono N."/>
            <person name="Nakamura H."/>
            <person name="Mori M."/>
            <person name="Yoshida Y."/>
            <person name="Ohtoshi R."/>
            <person name="Malay A.D."/>
            <person name="Moran D.A.P."/>
            <person name="Tomita M."/>
            <person name="Numata K."/>
            <person name="Arakawa K."/>
        </authorList>
    </citation>
    <scope>NUCLEOTIDE SEQUENCE</scope>
</reference>
<organism evidence="5 6">
    <name type="scientific">Nephila pilipes</name>
    <name type="common">Giant wood spider</name>
    <name type="synonym">Nephila maculata</name>
    <dbReference type="NCBI Taxonomy" id="299642"/>
    <lineage>
        <taxon>Eukaryota</taxon>
        <taxon>Metazoa</taxon>
        <taxon>Ecdysozoa</taxon>
        <taxon>Arthropoda</taxon>
        <taxon>Chelicerata</taxon>
        <taxon>Arachnida</taxon>
        <taxon>Araneae</taxon>
        <taxon>Araneomorphae</taxon>
        <taxon>Entelegynae</taxon>
        <taxon>Araneoidea</taxon>
        <taxon>Nephilidae</taxon>
        <taxon>Nephila</taxon>
    </lineage>
</organism>
<dbReference type="InterPro" id="IPR010301">
    <property type="entry name" value="RRP1"/>
</dbReference>
<name>A0A8X6P3P9_NEPPI</name>
<dbReference type="PANTHER" id="PTHR13026:SF0">
    <property type="entry name" value="RIBOSOMAL RNA PROCESSING 1B"/>
    <property type="match status" value="1"/>
</dbReference>
<evidence type="ECO:0000256" key="3">
    <source>
        <dbReference type="ARBA" id="ARBA00022552"/>
    </source>
</evidence>
<evidence type="ECO:0000313" key="5">
    <source>
        <dbReference type="EMBL" id="GFT45181.1"/>
    </source>
</evidence>
<dbReference type="Pfam" id="PF05997">
    <property type="entry name" value="Nop52"/>
    <property type="match status" value="1"/>
</dbReference>
<evidence type="ECO:0000313" key="6">
    <source>
        <dbReference type="Proteomes" id="UP000887013"/>
    </source>
</evidence>
<dbReference type="PANTHER" id="PTHR13026">
    <property type="entry name" value="NNP-1 PROTEIN NOVEL NUCLEAR PROTEIN 1 NOP52"/>
    <property type="match status" value="1"/>
</dbReference>
<evidence type="ECO:0000256" key="4">
    <source>
        <dbReference type="ARBA" id="ARBA00023242"/>
    </source>
</evidence>
<gene>
    <name evidence="5" type="primary">RRP1</name>
    <name evidence="5" type="ORF">NPIL_564751</name>
</gene>
<dbReference type="Proteomes" id="UP000887013">
    <property type="component" value="Unassembled WGS sequence"/>
</dbReference>
<dbReference type="OrthoDB" id="2019504at2759"/>
<dbReference type="GO" id="GO:0006364">
    <property type="term" value="P:rRNA processing"/>
    <property type="evidence" value="ECO:0007669"/>
    <property type="project" value="UniProtKB-KW"/>
</dbReference>
<dbReference type="GO" id="GO:0030688">
    <property type="term" value="C:preribosome, small subunit precursor"/>
    <property type="evidence" value="ECO:0007669"/>
    <property type="project" value="InterPro"/>
</dbReference>
<evidence type="ECO:0000256" key="1">
    <source>
        <dbReference type="ARBA" id="ARBA00004123"/>
    </source>
</evidence>
<dbReference type="AlphaFoldDB" id="A0A8X6P3P9"/>
<sequence>MSISVEAHFAQQLASNLPKFREKALKKIGIWFQKVSVTSTALDEEILLRIWKGLYYYFWHCDKMLVQEEKADVISQYIHVFKSVKYSFLYLDTFLKTIAREWHDIDKFRLDKFLMLVRRFLHQGYQLLKNLKWEVKYIKAFVKTLKNTVLSPSSESVPLGLKIHISEIYMEELAKVGADEVTSKILLQFLLPYCRVLCYCDDPSLLNSVSKDVFLYLINQDADEDEFEELPVLQFKPTAVQKLLMKFANIPNIRRSNLKVIHTIIKEFENYKNGVNKYEQFMAKQYPNCDLKKRDIEKAALDLFKEETKGVKKMKGII</sequence>
<dbReference type="EMBL" id="BMAW01064441">
    <property type="protein sequence ID" value="GFT45181.1"/>
    <property type="molecule type" value="Genomic_DNA"/>
</dbReference>
<comment type="caution">
    <text evidence="5">The sequence shown here is derived from an EMBL/GenBank/DDBJ whole genome shotgun (WGS) entry which is preliminary data.</text>
</comment>
<comment type="similarity">
    <text evidence="2">Belongs to the RRP1 family.</text>
</comment>
<accession>A0A8X6P3P9</accession>
<dbReference type="GO" id="GO:0005634">
    <property type="term" value="C:nucleus"/>
    <property type="evidence" value="ECO:0007669"/>
    <property type="project" value="UniProtKB-SubCell"/>
</dbReference>
<keyword evidence="4" id="KW-0539">Nucleus</keyword>
<keyword evidence="3" id="KW-0698">rRNA processing</keyword>
<evidence type="ECO:0000256" key="2">
    <source>
        <dbReference type="ARBA" id="ARBA00006374"/>
    </source>
</evidence>
<comment type="subcellular location">
    <subcellularLocation>
        <location evidence="1">Nucleus</location>
    </subcellularLocation>
</comment>